<dbReference type="OrthoDB" id="202825at2759"/>
<name>A0A9W4N1H9_PENNA</name>
<evidence type="ECO:0000313" key="3">
    <source>
        <dbReference type="EMBL" id="CAG8231521.1"/>
    </source>
</evidence>
<evidence type="ECO:0000256" key="2">
    <source>
        <dbReference type="SAM" id="MobiDB-lite"/>
    </source>
</evidence>
<protein>
    <submittedName>
        <fullName evidence="3">Uncharacterized protein</fullName>
    </submittedName>
</protein>
<comment type="caution">
    <text evidence="3">The sequence shown here is derived from an EMBL/GenBank/DDBJ whole genome shotgun (WGS) entry which is preliminary data.</text>
</comment>
<evidence type="ECO:0000256" key="1">
    <source>
        <dbReference type="SAM" id="Coils"/>
    </source>
</evidence>
<dbReference type="Proteomes" id="UP001153461">
    <property type="component" value="Unassembled WGS sequence"/>
</dbReference>
<feature type="coiled-coil region" evidence="1">
    <location>
        <begin position="88"/>
        <end position="115"/>
    </location>
</feature>
<dbReference type="AlphaFoldDB" id="A0A9W4N1H9"/>
<feature type="region of interest" description="Disordered" evidence="2">
    <location>
        <begin position="321"/>
        <end position="354"/>
    </location>
</feature>
<dbReference type="EMBL" id="CAJVNV010000554">
    <property type="protein sequence ID" value="CAG8231521.1"/>
    <property type="molecule type" value="Genomic_DNA"/>
</dbReference>
<reference evidence="3" key="1">
    <citation type="submission" date="2021-07" db="EMBL/GenBank/DDBJ databases">
        <authorList>
            <person name="Branca A.L. A."/>
        </authorList>
    </citation>
    <scope>NUCLEOTIDE SEQUENCE</scope>
</reference>
<keyword evidence="1" id="KW-0175">Coiled coil</keyword>
<organism evidence="3 4">
    <name type="scientific">Penicillium nalgiovense</name>
    <dbReference type="NCBI Taxonomy" id="60175"/>
    <lineage>
        <taxon>Eukaryota</taxon>
        <taxon>Fungi</taxon>
        <taxon>Dikarya</taxon>
        <taxon>Ascomycota</taxon>
        <taxon>Pezizomycotina</taxon>
        <taxon>Eurotiomycetes</taxon>
        <taxon>Eurotiomycetidae</taxon>
        <taxon>Eurotiales</taxon>
        <taxon>Aspergillaceae</taxon>
        <taxon>Penicillium</taxon>
    </lineage>
</organism>
<proteinExistence type="predicted"/>
<evidence type="ECO:0000313" key="4">
    <source>
        <dbReference type="Proteomes" id="UP001153461"/>
    </source>
</evidence>
<gene>
    <name evidence="3" type="ORF">PNAL_LOCUS8268</name>
</gene>
<feature type="compositionally biased region" description="Basic and acidic residues" evidence="2">
    <location>
        <begin position="341"/>
        <end position="350"/>
    </location>
</feature>
<feature type="compositionally biased region" description="Polar residues" evidence="2">
    <location>
        <begin position="321"/>
        <end position="340"/>
    </location>
</feature>
<accession>A0A9W4N1H9</accession>
<sequence>MVHFIPNDDPLESIDDMTTNFPSKLGVTPPTKPQLALALAVVKRKPPGQSVNEYILQIRQFIKKTKDLDQVVVTDKFFDSVSFWQQAYERSEAAQIKLQDQVHELNQRIEGLLTKLRVRIATNENEALPANKRKAPVEKNANSSNMARKRIKLPKSMEKSIPLMDDDDSGEEDGTWSLIHRPVMMVTNINTVLCLNRQLHTVQKALQRKAVSSSEANSLAVDAVILCKSAEQRLIKTIQNESKMTEQKPSETEQANMPDTDAVMNGVTVAFHLTHKALHKMAGAENATQHQGQVVYYVVGLFESTMTALTLHCTAISKQNLATKDTKSSRGPKSATQPVEQNKRTKEKSSATKNEIASRLADLLCTMALSLNLTRTEDQEVMEGFLFLVLNRMGKMLALHVFHDLRLPMGICPGMTFPDGLEAMTDEGLMPNEAQLEAKYLVRLLDKMLEAESFQSPLEASATRQFLTNAKDRLQKTLLRGVFGPDDHLFRECLRRPHTPPPQVLDSQQIDQGKFSDWLTQELWRLVGWDVLRTVLAPT</sequence>